<dbReference type="RefSeq" id="WP_330196015.1">
    <property type="nucleotide sequence ID" value="NZ_JAZDRO010000002.1"/>
</dbReference>
<comment type="caution">
    <text evidence="1">The sequence shown here is derived from an EMBL/GenBank/DDBJ whole genome shotgun (WGS) entry which is preliminary data.</text>
</comment>
<dbReference type="SUPFAM" id="SSF53756">
    <property type="entry name" value="UDP-Glycosyltransferase/glycogen phosphorylase"/>
    <property type="match status" value="1"/>
</dbReference>
<dbReference type="Proteomes" id="UP001310692">
    <property type="component" value="Unassembled WGS sequence"/>
</dbReference>
<keyword evidence="2" id="KW-1185">Reference proteome</keyword>
<proteinExistence type="predicted"/>
<evidence type="ECO:0000313" key="1">
    <source>
        <dbReference type="EMBL" id="MEE2566475.1"/>
    </source>
</evidence>
<dbReference type="Gene3D" id="3.40.50.2000">
    <property type="entry name" value="Glycogen Phosphorylase B"/>
    <property type="match status" value="1"/>
</dbReference>
<gene>
    <name evidence="1" type="ORF">V0U35_07250</name>
</gene>
<protein>
    <recommendedName>
        <fullName evidence="3">Glycosyl transferase family 1 domain-containing protein</fullName>
    </recommendedName>
</protein>
<sequence>MTDSSDALPPRRPEDLKMMEAGLKEPWRLPALALEYSKLYSDGIRPVPYDLLPQEMSSRELMGWWARTHDGLQATLNRPITKAVQERPAPNYSSPLKGRIAELLGGEADDRRSVVFIHHAYYHFYYLARALRERGWRAYSVSIENPRSPNNAFYHGEDLLLWDDDPWVRRELQRELFEAVKTNFDMVHFHGDNAMTLFEKGLCNNNMRNGVPWDFLELKSHGVKIGQSISGCLTGQRQSVFNAGTGGVCNHCVWQNNPSVCSDEKNGFVNDKYKLMLDLNALEIDWPLDTSRQTPNTFYDPLTYCLDMNVWRPDLEIPDRIERLPREPGEILVFHAVGNYSERDSRKEQRNIKGTPAVVEAIDRLRSEGLPVKLVFKTGVPSKDMRFYQIQADIIVDQLIYGRWGATARETMALGLPTICHIERKQPDGVPPSKALADCPLVEATPDTVYDAIKMLATDAEKRRTIGEASRAFAEKWFGAEACAERFETVYDRLQAGKFPLYRPAKA</sequence>
<name>A0ABU7LZP2_9PROT</name>
<organism evidence="1 2">
    <name type="scientific">Hyphobacterium marinum</name>
    <dbReference type="NCBI Taxonomy" id="3116574"/>
    <lineage>
        <taxon>Bacteria</taxon>
        <taxon>Pseudomonadati</taxon>
        <taxon>Pseudomonadota</taxon>
        <taxon>Alphaproteobacteria</taxon>
        <taxon>Maricaulales</taxon>
        <taxon>Maricaulaceae</taxon>
        <taxon>Hyphobacterium</taxon>
    </lineage>
</organism>
<dbReference type="EMBL" id="JAZDRO010000002">
    <property type="protein sequence ID" value="MEE2566475.1"/>
    <property type="molecule type" value="Genomic_DNA"/>
</dbReference>
<accession>A0ABU7LZP2</accession>
<evidence type="ECO:0000313" key="2">
    <source>
        <dbReference type="Proteomes" id="UP001310692"/>
    </source>
</evidence>
<reference evidence="1 2" key="1">
    <citation type="submission" date="2024-01" db="EMBL/GenBank/DDBJ databases">
        <title>Hyphobacterium bacterium isolated from marine sediment.</title>
        <authorList>
            <person name="Zhao S."/>
        </authorList>
    </citation>
    <scope>NUCLEOTIDE SEQUENCE [LARGE SCALE GENOMIC DNA]</scope>
    <source>
        <strain evidence="1 2">Y60-23</strain>
    </source>
</reference>
<evidence type="ECO:0008006" key="3">
    <source>
        <dbReference type="Google" id="ProtNLM"/>
    </source>
</evidence>